<evidence type="ECO:0000256" key="6">
    <source>
        <dbReference type="ARBA" id="ARBA00023242"/>
    </source>
</evidence>
<evidence type="ECO:0000256" key="4">
    <source>
        <dbReference type="ARBA" id="ARBA00022763"/>
    </source>
</evidence>
<comment type="subcellular location">
    <subcellularLocation>
        <location evidence="1">Nucleus</location>
    </subcellularLocation>
</comment>
<organism evidence="8 9">
    <name type="scientific">Trifolium medium</name>
    <dbReference type="NCBI Taxonomy" id="97028"/>
    <lineage>
        <taxon>Eukaryota</taxon>
        <taxon>Viridiplantae</taxon>
        <taxon>Streptophyta</taxon>
        <taxon>Embryophyta</taxon>
        <taxon>Tracheophyta</taxon>
        <taxon>Spermatophyta</taxon>
        <taxon>Magnoliopsida</taxon>
        <taxon>eudicotyledons</taxon>
        <taxon>Gunneridae</taxon>
        <taxon>Pentapetalae</taxon>
        <taxon>rosids</taxon>
        <taxon>fabids</taxon>
        <taxon>Fabales</taxon>
        <taxon>Fabaceae</taxon>
        <taxon>Papilionoideae</taxon>
        <taxon>50 kb inversion clade</taxon>
        <taxon>NPAAA clade</taxon>
        <taxon>Hologalegina</taxon>
        <taxon>IRL clade</taxon>
        <taxon>Trifolieae</taxon>
        <taxon>Trifolium</taxon>
    </lineage>
</organism>
<dbReference type="GO" id="GO:0003682">
    <property type="term" value="F:chromatin binding"/>
    <property type="evidence" value="ECO:0007669"/>
    <property type="project" value="TreeGrafter"/>
</dbReference>
<evidence type="ECO:0000256" key="3">
    <source>
        <dbReference type="ARBA" id="ARBA00022741"/>
    </source>
</evidence>
<proteinExistence type="inferred from homology"/>
<dbReference type="PANTHER" id="PTHR12172">
    <property type="entry name" value="CELL CYCLE CHECKPOINT PROTEIN RAD17"/>
    <property type="match status" value="1"/>
</dbReference>
<dbReference type="GO" id="GO:0000077">
    <property type="term" value="P:DNA damage checkpoint signaling"/>
    <property type="evidence" value="ECO:0007669"/>
    <property type="project" value="TreeGrafter"/>
</dbReference>
<evidence type="ECO:0000313" key="8">
    <source>
        <dbReference type="EMBL" id="MCI23552.1"/>
    </source>
</evidence>
<reference evidence="8 9" key="1">
    <citation type="journal article" date="2018" name="Front. Plant Sci.">
        <title>Red Clover (Trifolium pratense) and Zigzag Clover (T. medium) - A Picture of Genomic Similarities and Differences.</title>
        <authorList>
            <person name="Dluhosova J."/>
            <person name="Istvanek J."/>
            <person name="Nedelnik J."/>
            <person name="Repkova J."/>
        </authorList>
    </citation>
    <scope>NUCLEOTIDE SEQUENCE [LARGE SCALE GENOMIC DNA]</scope>
    <source>
        <strain evidence="9">cv. 10/8</strain>
        <tissue evidence="8">Leaf</tissue>
    </source>
</reference>
<keyword evidence="9" id="KW-1185">Reference proteome</keyword>
<keyword evidence="6" id="KW-0539">Nucleus</keyword>
<dbReference type="PANTHER" id="PTHR12172:SF1">
    <property type="entry name" value="P-LOOP CONTAINING NUCLEOSIDE TRIPHOSPHATE HYDROLASES SUPERFAMILY PROTEIN"/>
    <property type="match status" value="1"/>
</dbReference>
<evidence type="ECO:0000256" key="2">
    <source>
        <dbReference type="ARBA" id="ARBA00006168"/>
    </source>
</evidence>
<keyword evidence="3" id="KW-0547">Nucleotide-binding</keyword>
<evidence type="ECO:0000256" key="1">
    <source>
        <dbReference type="ARBA" id="ARBA00004123"/>
    </source>
</evidence>
<evidence type="ECO:0000256" key="7">
    <source>
        <dbReference type="ARBA" id="ARBA00023306"/>
    </source>
</evidence>
<feature type="non-terminal residue" evidence="8">
    <location>
        <position position="1"/>
    </location>
</feature>
<dbReference type="GO" id="GO:0005524">
    <property type="term" value="F:ATP binding"/>
    <property type="evidence" value="ECO:0007669"/>
    <property type="project" value="UniProtKB-KW"/>
</dbReference>
<dbReference type="InterPro" id="IPR004582">
    <property type="entry name" value="Checkpoint_prot_Rad17_Rad24"/>
</dbReference>
<name>A0A392QI80_9FABA</name>
<dbReference type="GO" id="GO:0033314">
    <property type="term" value="P:mitotic DNA replication checkpoint signaling"/>
    <property type="evidence" value="ECO:0007669"/>
    <property type="project" value="TreeGrafter"/>
</dbReference>
<sequence length="96" mass="10499">LHGKNTVACDKVQTLILVEDVDILFPEDRGCIAAIQQIAETARGPIILTSNSDNPGLPDNFDRLHVSFSLPTPKELLSHLYSVCARGLSSFLPQKQ</sequence>
<dbReference type="AlphaFoldDB" id="A0A392QI80"/>
<dbReference type="EMBL" id="LXQA010136669">
    <property type="protein sequence ID" value="MCI23552.1"/>
    <property type="molecule type" value="Genomic_DNA"/>
</dbReference>
<comment type="similarity">
    <text evidence="2">Belongs to the rad17/RAD24 family.</text>
</comment>
<dbReference type="Proteomes" id="UP000265520">
    <property type="component" value="Unassembled WGS sequence"/>
</dbReference>
<dbReference type="GO" id="GO:0005634">
    <property type="term" value="C:nucleus"/>
    <property type="evidence" value="ECO:0007669"/>
    <property type="project" value="UniProtKB-SubCell"/>
</dbReference>
<accession>A0A392QI80</accession>
<keyword evidence="5" id="KW-0067">ATP-binding</keyword>
<protein>
    <submittedName>
        <fullName evidence="8">ATPase family AAA domain-containing protein</fullName>
    </submittedName>
</protein>
<dbReference type="GO" id="GO:0003689">
    <property type="term" value="F:DNA clamp loader activity"/>
    <property type="evidence" value="ECO:0007669"/>
    <property type="project" value="TreeGrafter"/>
</dbReference>
<dbReference type="GO" id="GO:0006281">
    <property type="term" value="P:DNA repair"/>
    <property type="evidence" value="ECO:0007669"/>
    <property type="project" value="InterPro"/>
</dbReference>
<dbReference type="Gene3D" id="3.40.50.300">
    <property type="entry name" value="P-loop containing nucleotide triphosphate hydrolases"/>
    <property type="match status" value="1"/>
</dbReference>
<comment type="caution">
    <text evidence="8">The sequence shown here is derived from an EMBL/GenBank/DDBJ whole genome shotgun (WGS) entry which is preliminary data.</text>
</comment>
<keyword evidence="4" id="KW-0227">DNA damage</keyword>
<dbReference type="InterPro" id="IPR027417">
    <property type="entry name" value="P-loop_NTPase"/>
</dbReference>
<keyword evidence="7" id="KW-0131">Cell cycle</keyword>
<evidence type="ECO:0000313" key="9">
    <source>
        <dbReference type="Proteomes" id="UP000265520"/>
    </source>
</evidence>
<evidence type="ECO:0000256" key="5">
    <source>
        <dbReference type="ARBA" id="ARBA00022840"/>
    </source>
</evidence>